<sequence>MIKTSIQMAAGTLGFAGMAEIAQDSIHQTANLIAQNAPPLGDPNTYVKGLIVSGIIQIAMKLIDRWAEKRKAKKEVKEAELVSKT</sequence>
<dbReference type="Proteomes" id="UP001597461">
    <property type="component" value="Unassembled WGS sequence"/>
</dbReference>
<name>A0ABW5ME52_9SPHI</name>
<reference evidence="2" key="1">
    <citation type="journal article" date="2019" name="Int. J. Syst. Evol. Microbiol.">
        <title>The Global Catalogue of Microorganisms (GCM) 10K type strain sequencing project: providing services to taxonomists for standard genome sequencing and annotation.</title>
        <authorList>
            <consortium name="The Broad Institute Genomics Platform"/>
            <consortium name="The Broad Institute Genome Sequencing Center for Infectious Disease"/>
            <person name="Wu L."/>
            <person name="Ma J."/>
        </authorList>
    </citation>
    <scope>NUCLEOTIDE SEQUENCE [LARGE SCALE GENOMIC DNA]</scope>
    <source>
        <strain evidence="2">KCTC 42866</strain>
    </source>
</reference>
<protein>
    <recommendedName>
        <fullName evidence="3">DUF4235 domain-containing protein</fullName>
    </recommendedName>
</protein>
<dbReference type="EMBL" id="JBHULL010000003">
    <property type="protein sequence ID" value="MFD2581495.1"/>
    <property type="molecule type" value="Genomic_DNA"/>
</dbReference>
<comment type="caution">
    <text evidence="1">The sequence shown here is derived from an EMBL/GenBank/DDBJ whole genome shotgun (WGS) entry which is preliminary data.</text>
</comment>
<evidence type="ECO:0000313" key="1">
    <source>
        <dbReference type="EMBL" id="MFD2581495.1"/>
    </source>
</evidence>
<accession>A0ABW5ME52</accession>
<proteinExistence type="predicted"/>
<dbReference type="RefSeq" id="WP_379074867.1">
    <property type="nucleotide sequence ID" value="NZ_JBHULL010000003.1"/>
</dbReference>
<organism evidence="1 2">
    <name type="scientific">Pedobacter vanadiisoli</name>
    <dbReference type="NCBI Taxonomy" id="1761975"/>
    <lineage>
        <taxon>Bacteria</taxon>
        <taxon>Pseudomonadati</taxon>
        <taxon>Bacteroidota</taxon>
        <taxon>Sphingobacteriia</taxon>
        <taxon>Sphingobacteriales</taxon>
        <taxon>Sphingobacteriaceae</taxon>
        <taxon>Pedobacter</taxon>
    </lineage>
</organism>
<evidence type="ECO:0008006" key="3">
    <source>
        <dbReference type="Google" id="ProtNLM"/>
    </source>
</evidence>
<keyword evidence="2" id="KW-1185">Reference proteome</keyword>
<gene>
    <name evidence="1" type="ORF">ACFSR6_03275</name>
</gene>
<evidence type="ECO:0000313" key="2">
    <source>
        <dbReference type="Proteomes" id="UP001597461"/>
    </source>
</evidence>